<organism evidence="6 7">
    <name type="scientific">Usitatibacter palustris</name>
    <dbReference type="NCBI Taxonomy" id="2732487"/>
    <lineage>
        <taxon>Bacteria</taxon>
        <taxon>Pseudomonadati</taxon>
        <taxon>Pseudomonadota</taxon>
        <taxon>Betaproteobacteria</taxon>
        <taxon>Nitrosomonadales</taxon>
        <taxon>Usitatibacteraceae</taxon>
        <taxon>Usitatibacter</taxon>
    </lineage>
</organism>
<dbReference type="InterPro" id="IPR002569">
    <property type="entry name" value="Met_Sox_Rdtase_MsrA_dom"/>
</dbReference>
<gene>
    <name evidence="6" type="primary">msrA_2</name>
    <name evidence="4" type="synonym">msrA</name>
    <name evidence="6" type="ORF">DSM104440_03645</name>
</gene>
<dbReference type="PANTHER" id="PTHR43774:SF1">
    <property type="entry name" value="PEPTIDE METHIONINE SULFOXIDE REDUCTASE MSRA 2"/>
    <property type="match status" value="1"/>
</dbReference>
<comment type="similarity">
    <text evidence="4">Belongs to the MsrA Met sulfoxide reductase family.</text>
</comment>
<dbReference type="EMBL" id="CP053073">
    <property type="protein sequence ID" value="QJR16809.1"/>
    <property type="molecule type" value="Genomic_DNA"/>
</dbReference>
<comment type="function">
    <text evidence="4">Has an important function as a repair enzyme for proteins that have been inactivated by oxidation. Catalyzes the reversible oxidation-reduction of methionine sulfoxide in proteins to methionine.</text>
</comment>
<protein>
    <recommendedName>
        <fullName evidence="4">Peptide methionine sulfoxide reductase MsrA</fullName>
        <shortName evidence="4">Protein-methionine-S-oxide reductase</shortName>
        <ecNumber evidence="4">1.8.4.11</ecNumber>
    </recommendedName>
    <alternativeName>
        <fullName evidence="4">Peptide-methionine (S)-S-oxide reductase</fullName>
        <shortName evidence="4">Peptide Met(O) reductase</shortName>
    </alternativeName>
</protein>
<evidence type="ECO:0000256" key="2">
    <source>
        <dbReference type="ARBA" id="ARBA00047806"/>
    </source>
</evidence>
<dbReference type="EC" id="1.8.4.11" evidence="4"/>
<dbReference type="InParanoid" id="A0A6M4HAI1"/>
<dbReference type="SUPFAM" id="SSF55068">
    <property type="entry name" value="Peptide methionine sulfoxide reductase"/>
    <property type="match status" value="1"/>
</dbReference>
<keyword evidence="1 4" id="KW-0560">Oxidoreductase</keyword>
<comment type="catalytic activity">
    <reaction evidence="2 4">
        <text>L-methionyl-[protein] + [thioredoxin]-disulfide + H2O = L-methionyl-(S)-S-oxide-[protein] + [thioredoxin]-dithiol</text>
        <dbReference type="Rhea" id="RHEA:14217"/>
        <dbReference type="Rhea" id="RHEA-COMP:10698"/>
        <dbReference type="Rhea" id="RHEA-COMP:10700"/>
        <dbReference type="Rhea" id="RHEA-COMP:12313"/>
        <dbReference type="Rhea" id="RHEA-COMP:12315"/>
        <dbReference type="ChEBI" id="CHEBI:15377"/>
        <dbReference type="ChEBI" id="CHEBI:16044"/>
        <dbReference type="ChEBI" id="CHEBI:29950"/>
        <dbReference type="ChEBI" id="CHEBI:44120"/>
        <dbReference type="ChEBI" id="CHEBI:50058"/>
        <dbReference type="EC" id="1.8.4.11"/>
    </reaction>
</comment>
<evidence type="ECO:0000313" key="7">
    <source>
        <dbReference type="Proteomes" id="UP000503096"/>
    </source>
</evidence>
<dbReference type="KEGG" id="upl:DSM104440_03645"/>
<reference evidence="6 7" key="1">
    <citation type="submission" date="2020-04" db="EMBL/GenBank/DDBJ databases">
        <title>Usitatibacter rugosus gen. nov., sp. nov. and Usitatibacter palustris sp. nov., novel members of Usitatibacteraceae fam. nov. within the order Nitrosomonadales isolated from soil.</title>
        <authorList>
            <person name="Huber K.J."/>
            <person name="Neumann-Schaal M."/>
            <person name="Geppert A."/>
            <person name="Luckner M."/>
            <person name="Wanner G."/>
            <person name="Overmann J."/>
        </authorList>
    </citation>
    <scope>NUCLEOTIDE SEQUENCE [LARGE SCALE GENOMIC DNA]</scope>
    <source>
        <strain evidence="6 7">Swamp67</strain>
    </source>
</reference>
<keyword evidence="7" id="KW-1185">Reference proteome</keyword>
<evidence type="ECO:0000313" key="6">
    <source>
        <dbReference type="EMBL" id="QJR16809.1"/>
    </source>
</evidence>
<dbReference type="NCBIfam" id="TIGR00401">
    <property type="entry name" value="msrA"/>
    <property type="match status" value="1"/>
</dbReference>
<comment type="catalytic activity">
    <reaction evidence="3 4">
        <text>[thioredoxin]-disulfide + L-methionine + H2O = L-methionine (S)-S-oxide + [thioredoxin]-dithiol</text>
        <dbReference type="Rhea" id="RHEA:19993"/>
        <dbReference type="Rhea" id="RHEA-COMP:10698"/>
        <dbReference type="Rhea" id="RHEA-COMP:10700"/>
        <dbReference type="ChEBI" id="CHEBI:15377"/>
        <dbReference type="ChEBI" id="CHEBI:29950"/>
        <dbReference type="ChEBI" id="CHEBI:50058"/>
        <dbReference type="ChEBI" id="CHEBI:57844"/>
        <dbReference type="ChEBI" id="CHEBI:58772"/>
        <dbReference type="EC" id="1.8.4.11"/>
    </reaction>
</comment>
<accession>A0A6M4HAI1</accession>
<evidence type="ECO:0000256" key="3">
    <source>
        <dbReference type="ARBA" id="ARBA00048782"/>
    </source>
</evidence>
<sequence length="184" mass="20861">MAEEGKVREVATLAGGCFWCVEAVFDQLKGVEAVESGYMGGSKENPTYDDICTGRTGHAEVIRVTFDPAVLSYRDLLAVFFAVHDPTTLNRQGNDVGTQYRSAIFFHTPEQEKAAREVIARLSQQKLWRDPVVTEVTAASRFYQAEDYHQEYFARVGTANPYCSFVIEPKVAKFRKDFMERLKR</sequence>
<dbReference type="AlphaFoldDB" id="A0A6M4HAI1"/>
<evidence type="ECO:0000256" key="1">
    <source>
        <dbReference type="ARBA" id="ARBA00023002"/>
    </source>
</evidence>
<dbReference type="GO" id="GO:0008113">
    <property type="term" value="F:peptide-methionine (S)-S-oxide reductase activity"/>
    <property type="evidence" value="ECO:0007669"/>
    <property type="project" value="UniProtKB-UniRule"/>
</dbReference>
<evidence type="ECO:0000256" key="4">
    <source>
        <dbReference type="HAMAP-Rule" id="MF_01401"/>
    </source>
</evidence>
<feature type="active site" evidence="4">
    <location>
        <position position="17"/>
    </location>
</feature>
<dbReference type="PANTHER" id="PTHR43774">
    <property type="entry name" value="PEPTIDE METHIONINE SULFOXIDE REDUCTASE"/>
    <property type="match status" value="1"/>
</dbReference>
<dbReference type="RefSeq" id="WP_171165248.1">
    <property type="nucleotide sequence ID" value="NZ_CP053073.1"/>
</dbReference>
<dbReference type="HAMAP" id="MF_01401">
    <property type="entry name" value="MsrA"/>
    <property type="match status" value="1"/>
</dbReference>
<name>A0A6M4HAI1_9PROT</name>
<dbReference type="FunCoup" id="A0A6M4HAI1">
    <property type="interactions" value="550"/>
</dbReference>
<proteinExistence type="inferred from homology"/>
<dbReference type="InterPro" id="IPR036509">
    <property type="entry name" value="Met_Sox_Rdtase_MsrA_sf"/>
</dbReference>
<dbReference type="Proteomes" id="UP000503096">
    <property type="component" value="Chromosome"/>
</dbReference>
<dbReference type="Gene3D" id="3.30.1060.10">
    <property type="entry name" value="Peptide methionine sulphoxide reductase MsrA"/>
    <property type="match status" value="1"/>
</dbReference>
<feature type="domain" description="Peptide methionine sulphoxide reductase MsrA" evidence="5">
    <location>
        <begin position="11"/>
        <end position="163"/>
    </location>
</feature>
<dbReference type="Pfam" id="PF01625">
    <property type="entry name" value="PMSR"/>
    <property type="match status" value="1"/>
</dbReference>
<evidence type="ECO:0000259" key="5">
    <source>
        <dbReference type="Pfam" id="PF01625"/>
    </source>
</evidence>